<organism evidence="2 3">
    <name type="scientific">Sphingobium baderi</name>
    <dbReference type="NCBI Taxonomy" id="1332080"/>
    <lineage>
        <taxon>Bacteria</taxon>
        <taxon>Pseudomonadati</taxon>
        <taxon>Pseudomonadota</taxon>
        <taxon>Alphaproteobacteria</taxon>
        <taxon>Sphingomonadales</taxon>
        <taxon>Sphingomonadaceae</taxon>
        <taxon>Sphingobium</taxon>
    </lineage>
</organism>
<dbReference type="Pfam" id="PF07110">
    <property type="entry name" value="EthD"/>
    <property type="match status" value="1"/>
</dbReference>
<reference evidence="2 3" key="1">
    <citation type="submission" date="2015-11" db="EMBL/GenBank/DDBJ databases">
        <title>A Two-component Flavoprotein Monooxygenase System MeaXY Responsible for para-Hydroxylation of 2-Methyl-6-ethylaniline and 2,6-Diethylaniline in Sphingobium baderi DE-13.</title>
        <authorList>
            <person name="Cheng M."/>
            <person name="Meng Q."/>
            <person name="Yang Y."/>
            <person name="Chu C."/>
            <person name="Yan X."/>
            <person name="He J."/>
            <person name="Li S."/>
        </authorList>
    </citation>
    <scope>NUCLEOTIDE SEQUENCE [LARGE SCALE GENOMIC DNA]</scope>
    <source>
        <strain evidence="2 3">DE-13</strain>
    </source>
</reference>
<keyword evidence="3" id="KW-1185">Reference proteome</keyword>
<feature type="domain" description="EthD" evidence="1">
    <location>
        <begin position="133"/>
        <end position="225"/>
    </location>
</feature>
<proteinExistence type="predicted"/>
<name>A0A0S3F279_9SPHN</name>
<accession>A0A0S3F279</accession>
<evidence type="ECO:0000259" key="1">
    <source>
        <dbReference type="Pfam" id="PF07110"/>
    </source>
</evidence>
<evidence type="ECO:0000313" key="3">
    <source>
        <dbReference type="Proteomes" id="UP000056968"/>
    </source>
</evidence>
<dbReference type="InterPro" id="IPR011008">
    <property type="entry name" value="Dimeric_a/b-barrel"/>
</dbReference>
<dbReference type="Gene3D" id="3.30.70.100">
    <property type="match status" value="1"/>
</dbReference>
<protein>
    <recommendedName>
        <fullName evidence="1">EthD domain-containing protein</fullName>
    </recommendedName>
</protein>
<dbReference type="AlphaFoldDB" id="A0A0S3F279"/>
<dbReference type="KEGG" id="sbd:ATN00_16610"/>
<sequence>MPIMRTKIKLLFKLNEGIEAARLRAPLEAEIARLEATLGVPSAITVGKAVADPTLHIIAAGAFDASAGPYDVMLEIIPPENSVDKAVQLLTGLSGRLADLIDREKSAALSGVEHVILPGEGQTFVLIANRRLPHLTHQQFIDYWFGFHADFTRTHTPPEIGMRYRQFHTNVARTEALLAATGFGVGDFDGAAECHYPDEASLRDLMALTEIVDEATEDEVKFVDHERCVTTVFTPSTDFSIL</sequence>
<dbReference type="InterPro" id="IPR009799">
    <property type="entry name" value="EthD_dom"/>
</dbReference>
<evidence type="ECO:0000313" key="2">
    <source>
        <dbReference type="EMBL" id="ALR21677.1"/>
    </source>
</evidence>
<dbReference type="GO" id="GO:0016491">
    <property type="term" value="F:oxidoreductase activity"/>
    <property type="evidence" value="ECO:0007669"/>
    <property type="project" value="InterPro"/>
</dbReference>
<gene>
    <name evidence="2" type="ORF">ATN00_16610</name>
</gene>
<dbReference type="SUPFAM" id="SSF54909">
    <property type="entry name" value="Dimeric alpha+beta barrel"/>
    <property type="match status" value="1"/>
</dbReference>
<dbReference type="Proteomes" id="UP000056968">
    <property type="component" value="Chromosome"/>
</dbReference>
<dbReference type="EMBL" id="CP013264">
    <property type="protein sequence ID" value="ALR21677.1"/>
    <property type="molecule type" value="Genomic_DNA"/>
</dbReference>